<feature type="region of interest" description="Disordered" evidence="1">
    <location>
        <begin position="59"/>
        <end position="124"/>
    </location>
</feature>
<keyword evidence="4" id="KW-1185">Reference proteome</keyword>
<organism evidence="3 4">
    <name type="scientific">Arabidopsis suecica</name>
    <name type="common">Swedish thale-cress</name>
    <name type="synonym">Cardaminopsis suecica</name>
    <dbReference type="NCBI Taxonomy" id="45249"/>
    <lineage>
        <taxon>Eukaryota</taxon>
        <taxon>Viridiplantae</taxon>
        <taxon>Streptophyta</taxon>
        <taxon>Embryophyta</taxon>
        <taxon>Tracheophyta</taxon>
        <taxon>Spermatophyta</taxon>
        <taxon>Magnoliopsida</taxon>
        <taxon>eudicotyledons</taxon>
        <taxon>Gunneridae</taxon>
        <taxon>Pentapetalae</taxon>
        <taxon>rosids</taxon>
        <taxon>malvids</taxon>
        <taxon>Brassicales</taxon>
        <taxon>Brassicaceae</taxon>
        <taxon>Camelineae</taxon>
        <taxon>Arabidopsis</taxon>
    </lineage>
</organism>
<comment type="caution">
    <text evidence="3">The sequence shown here is derived from an EMBL/GenBank/DDBJ whole genome shotgun (WGS) entry which is preliminary data.</text>
</comment>
<dbReference type="Proteomes" id="UP000694251">
    <property type="component" value="Chromosome 6"/>
</dbReference>
<name>A0A8T2CJG7_ARASU</name>
<dbReference type="OrthoDB" id="1113563at2759"/>
<dbReference type="AlphaFoldDB" id="A0A8T2CJG7"/>
<dbReference type="InterPro" id="IPR015410">
    <property type="entry name" value="DUF1985"/>
</dbReference>
<proteinExistence type="predicted"/>
<protein>
    <recommendedName>
        <fullName evidence="2">DUF1985 domain-containing protein</fullName>
    </recommendedName>
</protein>
<feature type="domain" description="DUF1985" evidence="2">
    <location>
        <begin position="110"/>
        <end position="201"/>
    </location>
</feature>
<feature type="compositionally biased region" description="Acidic residues" evidence="1">
    <location>
        <begin position="87"/>
        <end position="102"/>
    </location>
</feature>
<reference evidence="3 4" key="1">
    <citation type="submission" date="2020-12" db="EMBL/GenBank/DDBJ databases">
        <title>Concerted genomic and epigenomic changes stabilize Arabidopsis allopolyploids.</title>
        <authorList>
            <person name="Chen Z."/>
        </authorList>
    </citation>
    <scope>NUCLEOTIDE SEQUENCE [LARGE SCALE GENOMIC DNA]</scope>
    <source>
        <strain evidence="3">As9502</strain>
        <tissue evidence="3">Leaf</tissue>
    </source>
</reference>
<dbReference type="EMBL" id="JAEFBJ010000006">
    <property type="protein sequence ID" value="KAG7599639.1"/>
    <property type="molecule type" value="Genomic_DNA"/>
</dbReference>
<evidence type="ECO:0000313" key="4">
    <source>
        <dbReference type="Proteomes" id="UP000694251"/>
    </source>
</evidence>
<evidence type="ECO:0000256" key="1">
    <source>
        <dbReference type="SAM" id="MobiDB-lite"/>
    </source>
</evidence>
<evidence type="ECO:0000259" key="2">
    <source>
        <dbReference type="Pfam" id="PF09331"/>
    </source>
</evidence>
<dbReference type="PANTHER" id="PTHR48449:SF1">
    <property type="entry name" value="DUF1985 DOMAIN-CONTAINING PROTEIN"/>
    <property type="match status" value="1"/>
</dbReference>
<evidence type="ECO:0000313" key="3">
    <source>
        <dbReference type="EMBL" id="KAG7599639.1"/>
    </source>
</evidence>
<gene>
    <name evidence="3" type="ORF">ISN44_As06g038120</name>
</gene>
<dbReference type="PANTHER" id="PTHR48449">
    <property type="entry name" value="DUF1985 DOMAIN-CONTAINING PROTEIN"/>
    <property type="match status" value="1"/>
</dbReference>
<sequence>MVLFLMAPMPHASLVFFYKVVAPQNGRIFGAGGINTHKAHETIHAKWCTKLWLDSSVTSPDRANNMETGDAARDQDGAEVQLPNPNVDEEDADHDFDGEEYEGLPLGDDASQSQSRRKKRKKEDTWMKAGLSLKDILNTLSTKGNAMDPDERVRLGALILVEGILIASNPVNKIEKEHLVRASSFTEFCKYPWARIVYGSLVDCLKKITPTQLFRDQCGLPGFVFATQIWALTAVAELGQNFGSRVLEPNDNRPLISQWMTTKCPTKKDIANVTQDATSRLDTFINLIVHQSRLDTFIDLIVHQSEFLSRLQAFISLNKS</sequence>
<dbReference type="Pfam" id="PF09331">
    <property type="entry name" value="DUF1985"/>
    <property type="match status" value="1"/>
</dbReference>
<accession>A0A8T2CJG7</accession>